<sequence>MGWTGSCAPHFRRAAHRTTASPRIAAAPRRGSLTAEQLQEPRSNIGSRTLKKIASGLIASALFSAVAHADISSTLAWTSEYQVRGIGYSGDKPATSLSLDWFNDKGLFAGVWGTNTDGFADDDPYDDGANYEIDYYAGYNGQLDNGVRYGVIGYWYHFPNTKYDVDYAELGVSAGYGNFNAYYYFSNDFVNTAQDSHYVAADYTFNLPYAVDLTFTAGHSFGQYYRNTDMTGAHEYSHWQVDLKRSFGPIDTKLSWVDTDLSGDFHNDGEYLRNDGRLIFEVAHTF</sequence>
<name>A0A385Z0T6_9PSED</name>
<protein>
    <recommendedName>
        <fullName evidence="4">Porin</fullName>
    </recommendedName>
</protein>
<dbReference type="Proteomes" id="UP000265560">
    <property type="component" value="Chromosome"/>
</dbReference>
<dbReference type="InterPro" id="IPR010239">
    <property type="entry name" value="CHP02001"/>
</dbReference>
<dbReference type="KEGG" id="pcav:D3880_07820"/>
<dbReference type="Pfam" id="PF09694">
    <property type="entry name" value="Gcw_chp"/>
    <property type="match status" value="1"/>
</dbReference>
<keyword evidence="3" id="KW-1185">Reference proteome</keyword>
<evidence type="ECO:0008006" key="4">
    <source>
        <dbReference type="Google" id="ProtNLM"/>
    </source>
</evidence>
<gene>
    <name evidence="2" type="ORF">D3880_07820</name>
</gene>
<feature type="region of interest" description="Disordered" evidence="1">
    <location>
        <begin position="14"/>
        <end position="41"/>
    </location>
</feature>
<dbReference type="AlphaFoldDB" id="A0A385Z0T6"/>
<evidence type="ECO:0000313" key="3">
    <source>
        <dbReference type="Proteomes" id="UP000265560"/>
    </source>
</evidence>
<dbReference type="EMBL" id="CP032419">
    <property type="protein sequence ID" value="AYC32294.1"/>
    <property type="molecule type" value="Genomic_DNA"/>
</dbReference>
<accession>A0A385Z0T6</accession>
<evidence type="ECO:0000256" key="1">
    <source>
        <dbReference type="SAM" id="MobiDB-lite"/>
    </source>
</evidence>
<dbReference type="NCBIfam" id="TIGR02001">
    <property type="entry name" value="gcw_chp"/>
    <property type="match status" value="1"/>
</dbReference>
<dbReference type="OrthoDB" id="9793561at2"/>
<reference evidence="3" key="1">
    <citation type="submission" date="2018-09" db="EMBL/GenBank/DDBJ databases">
        <authorList>
            <person name="Zhu H."/>
        </authorList>
    </citation>
    <scope>NUCLEOTIDE SEQUENCE [LARGE SCALE GENOMIC DNA]</scope>
    <source>
        <strain evidence="3">K2W31S-8</strain>
    </source>
</reference>
<evidence type="ECO:0000313" key="2">
    <source>
        <dbReference type="EMBL" id="AYC32294.1"/>
    </source>
</evidence>
<proteinExistence type="predicted"/>
<organism evidence="2 3">
    <name type="scientific">Pseudomonas cavernae</name>
    <dbReference type="NCBI Taxonomy" id="2320867"/>
    <lineage>
        <taxon>Bacteria</taxon>
        <taxon>Pseudomonadati</taxon>
        <taxon>Pseudomonadota</taxon>
        <taxon>Gammaproteobacteria</taxon>
        <taxon>Pseudomonadales</taxon>
        <taxon>Pseudomonadaceae</taxon>
        <taxon>Pseudomonas</taxon>
    </lineage>
</organism>